<keyword evidence="3" id="KW-1185">Reference proteome</keyword>
<dbReference type="Proteomes" id="UP000076532">
    <property type="component" value="Unassembled WGS sequence"/>
</dbReference>
<dbReference type="InterPro" id="IPR001810">
    <property type="entry name" value="F-box_dom"/>
</dbReference>
<dbReference type="InterPro" id="IPR036047">
    <property type="entry name" value="F-box-like_dom_sf"/>
</dbReference>
<accession>A0A166IWQ9</accession>
<evidence type="ECO:0000259" key="1">
    <source>
        <dbReference type="PROSITE" id="PS50181"/>
    </source>
</evidence>
<dbReference type="SUPFAM" id="SSF81383">
    <property type="entry name" value="F-box domain"/>
    <property type="match status" value="1"/>
</dbReference>
<dbReference type="PROSITE" id="PS50181">
    <property type="entry name" value="FBOX"/>
    <property type="match status" value="1"/>
</dbReference>
<name>A0A166IWQ9_9AGAM</name>
<dbReference type="EMBL" id="KV417556">
    <property type="protein sequence ID" value="KZP20252.1"/>
    <property type="molecule type" value="Genomic_DNA"/>
</dbReference>
<dbReference type="OrthoDB" id="3298511at2759"/>
<dbReference type="Pfam" id="PF00646">
    <property type="entry name" value="F-box"/>
    <property type="match status" value="1"/>
</dbReference>
<evidence type="ECO:0000313" key="2">
    <source>
        <dbReference type="EMBL" id="KZP20252.1"/>
    </source>
</evidence>
<sequence>MLRIPFDLWVCVSSHLSVHNLLALRSTCKYLCRMMEESSIWALALLDILDVAPRFRIYRELPSMTPVQLRRKSYEISRLYTLWTQRVAQPVTVTRHPLPLDASRIDLLPGGALILVLTTKGDLQLYQFLGERFELLDTVARNAARDLVVSGAQLRRPKSPCPKTSMWAAIATPYRESSDVEPVHTEFRICALDIESTAPSLQVGETFVLNGVCNRIIAEGDLLIAITSFEGEQSCVIRHIQFPPVKDGGSRVIHMSNDMVSPSLQIPQCSRMESSIV</sequence>
<reference evidence="2 3" key="1">
    <citation type="journal article" date="2016" name="Mol. Biol. Evol.">
        <title>Comparative Genomics of Early-Diverging Mushroom-Forming Fungi Provides Insights into the Origins of Lignocellulose Decay Capabilities.</title>
        <authorList>
            <person name="Nagy L.G."/>
            <person name="Riley R."/>
            <person name="Tritt A."/>
            <person name="Adam C."/>
            <person name="Daum C."/>
            <person name="Floudas D."/>
            <person name="Sun H."/>
            <person name="Yadav J.S."/>
            <person name="Pangilinan J."/>
            <person name="Larsson K.H."/>
            <person name="Matsuura K."/>
            <person name="Barry K."/>
            <person name="Labutti K."/>
            <person name="Kuo R."/>
            <person name="Ohm R.A."/>
            <person name="Bhattacharya S.S."/>
            <person name="Shirouzu T."/>
            <person name="Yoshinaga Y."/>
            <person name="Martin F.M."/>
            <person name="Grigoriev I.V."/>
            <person name="Hibbett D.S."/>
        </authorList>
    </citation>
    <scope>NUCLEOTIDE SEQUENCE [LARGE SCALE GENOMIC DNA]</scope>
    <source>
        <strain evidence="2 3">CBS 109695</strain>
    </source>
</reference>
<proteinExistence type="predicted"/>
<dbReference type="AlphaFoldDB" id="A0A166IWQ9"/>
<evidence type="ECO:0000313" key="3">
    <source>
        <dbReference type="Proteomes" id="UP000076532"/>
    </source>
</evidence>
<feature type="domain" description="F-box" evidence="1">
    <location>
        <begin position="1"/>
        <end position="44"/>
    </location>
</feature>
<organism evidence="2 3">
    <name type="scientific">Athelia psychrophila</name>
    <dbReference type="NCBI Taxonomy" id="1759441"/>
    <lineage>
        <taxon>Eukaryota</taxon>
        <taxon>Fungi</taxon>
        <taxon>Dikarya</taxon>
        <taxon>Basidiomycota</taxon>
        <taxon>Agaricomycotina</taxon>
        <taxon>Agaricomycetes</taxon>
        <taxon>Agaricomycetidae</taxon>
        <taxon>Atheliales</taxon>
        <taxon>Atheliaceae</taxon>
        <taxon>Athelia</taxon>
    </lineage>
</organism>
<protein>
    <recommendedName>
        <fullName evidence="1">F-box domain-containing protein</fullName>
    </recommendedName>
</protein>
<gene>
    <name evidence="2" type="ORF">FIBSPDRAFT_540300</name>
</gene>